<reference evidence="1 2" key="1">
    <citation type="submission" date="2020-08" db="EMBL/GenBank/DDBJ databases">
        <title>Sequencing the genomes of 1000 actinobacteria strains.</title>
        <authorList>
            <person name="Klenk H.-P."/>
        </authorList>
    </citation>
    <scope>NUCLEOTIDE SEQUENCE [LARGE SCALE GENOMIC DNA]</scope>
    <source>
        <strain evidence="1 2">DSM 44593</strain>
    </source>
</reference>
<name>A0A841EBX9_9ACTN</name>
<dbReference type="AlphaFoldDB" id="A0A841EBX9"/>
<evidence type="ECO:0000313" key="1">
    <source>
        <dbReference type="EMBL" id="MBB5998518.1"/>
    </source>
</evidence>
<dbReference type="EMBL" id="JACHLY010000001">
    <property type="protein sequence ID" value="MBB5998518.1"/>
    <property type="molecule type" value="Genomic_DNA"/>
</dbReference>
<evidence type="ECO:0008006" key="3">
    <source>
        <dbReference type="Google" id="ProtNLM"/>
    </source>
</evidence>
<gene>
    <name evidence="1" type="ORF">HNR25_002269</name>
</gene>
<evidence type="ECO:0000313" key="2">
    <source>
        <dbReference type="Proteomes" id="UP000578077"/>
    </source>
</evidence>
<dbReference type="Gene3D" id="1.10.10.60">
    <property type="entry name" value="Homeodomain-like"/>
    <property type="match status" value="1"/>
</dbReference>
<sequence length="223" mass="24530">MSCPAADPDAAPNTRQYRRKLERTRAKLLAAAEGLLDEDLSLSQMTVTAVTDRAGLKSRKTFYRHFPAGVTDLIRTLVEQRSDEMRAVTLPASGEATDAYLRRGVRALLDKWRRHTAVWLATLHLDRIGPEGAALQREWIGILQSWTRTIADSARATHAERGTSAPHNLEERISVWLTGAFYVLAQLFSAEHTAADEEATAIALADNAAAACGLEIRRAAPDD</sequence>
<accession>A0A841EBX9</accession>
<keyword evidence="2" id="KW-1185">Reference proteome</keyword>
<dbReference type="SUPFAM" id="SSF46689">
    <property type="entry name" value="Homeodomain-like"/>
    <property type="match status" value="1"/>
</dbReference>
<comment type="caution">
    <text evidence="1">The sequence shown here is derived from an EMBL/GenBank/DDBJ whole genome shotgun (WGS) entry which is preliminary data.</text>
</comment>
<dbReference type="RefSeq" id="WP_184634821.1">
    <property type="nucleotide sequence ID" value="NZ_BAABKT010000007.1"/>
</dbReference>
<dbReference type="Gene3D" id="1.10.357.10">
    <property type="entry name" value="Tetracycline Repressor, domain 2"/>
    <property type="match status" value="1"/>
</dbReference>
<proteinExistence type="predicted"/>
<dbReference type="InterPro" id="IPR009057">
    <property type="entry name" value="Homeodomain-like_sf"/>
</dbReference>
<protein>
    <recommendedName>
        <fullName evidence="3">HTH tetR-type domain-containing protein</fullName>
    </recommendedName>
</protein>
<dbReference type="Proteomes" id="UP000578077">
    <property type="component" value="Unassembled WGS sequence"/>
</dbReference>
<organism evidence="1 2">
    <name type="scientific">Streptomonospora salina</name>
    <dbReference type="NCBI Taxonomy" id="104205"/>
    <lineage>
        <taxon>Bacteria</taxon>
        <taxon>Bacillati</taxon>
        <taxon>Actinomycetota</taxon>
        <taxon>Actinomycetes</taxon>
        <taxon>Streptosporangiales</taxon>
        <taxon>Nocardiopsidaceae</taxon>
        <taxon>Streptomonospora</taxon>
    </lineage>
</organism>